<comment type="subcellular location">
    <subcellularLocation>
        <location evidence="4">Cytoplasm</location>
    </subcellularLocation>
</comment>
<sequence>MASHSPPASPPVSPLVLASASPRRAELLRRAGFEFTVCPVDCEETWLPGETPLAYVERVAAAKAVAACSLDAVIDTDPTPVILTADTTVWLDADGEPFAKPRDGAHATAMLRALTQGRPHRVTTACAFMRPPARPGASPQRLAQLSETTVVHMRALSDQQFASWIGPYLELARWRDKAGGYAIQGRAAALVESIEGSYTNVVGLPLAQVVAQLEVLHA</sequence>
<dbReference type="NCBIfam" id="TIGR00172">
    <property type="entry name" value="maf"/>
    <property type="match status" value="1"/>
</dbReference>
<evidence type="ECO:0000256" key="1">
    <source>
        <dbReference type="ARBA" id="ARBA00001968"/>
    </source>
</evidence>
<comment type="catalytic activity">
    <reaction evidence="4">
        <text>UTP + H2O = UMP + diphosphate + H(+)</text>
        <dbReference type="Rhea" id="RHEA:29395"/>
        <dbReference type="ChEBI" id="CHEBI:15377"/>
        <dbReference type="ChEBI" id="CHEBI:15378"/>
        <dbReference type="ChEBI" id="CHEBI:33019"/>
        <dbReference type="ChEBI" id="CHEBI:46398"/>
        <dbReference type="ChEBI" id="CHEBI:57865"/>
        <dbReference type="EC" id="3.6.1.9"/>
    </reaction>
</comment>
<dbReference type="HAMAP" id="MF_00528">
    <property type="entry name" value="Maf"/>
    <property type="match status" value="1"/>
</dbReference>
<dbReference type="Proteomes" id="UP000238823">
    <property type="component" value="Unassembled WGS sequence"/>
</dbReference>
<dbReference type="Gene3D" id="3.90.950.10">
    <property type="match status" value="1"/>
</dbReference>
<evidence type="ECO:0000256" key="2">
    <source>
        <dbReference type="ARBA" id="ARBA00022801"/>
    </source>
</evidence>
<comment type="caution">
    <text evidence="4">Lacks conserved residue(s) required for the propagation of feature annotation.</text>
</comment>
<dbReference type="InterPro" id="IPR029001">
    <property type="entry name" value="ITPase-like_fam"/>
</dbReference>
<dbReference type="PANTHER" id="PTHR43213:SF5">
    <property type="entry name" value="BIFUNCTIONAL DTTP_UTP PYROPHOSPHATASE_METHYLTRANSFERASE PROTEIN-RELATED"/>
    <property type="match status" value="1"/>
</dbReference>
<name>A0A2S9YPH0_9BACT</name>
<organism evidence="5 6">
    <name type="scientific">Enhygromyxa salina</name>
    <dbReference type="NCBI Taxonomy" id="215803"/>
    <lineage>
        <taxon>Bacteria</taxon>
        <taxon>Pseudomonadati</taxon>
        <taxon>Myxococcota</taxon>
        <taxon>Polyangia</taxon>
        <taxon>Nannocystales</taxon>
        <taxon>Nannocystaceae</taxon>
        <taxon>Enhygromyxa</taxon>
    </lineage>
</organism>
<comment type="catalytic activity">
    <reaction evidence="4">
        <text>dTTP + H2O = dTMP + diphosphate + H(+)</text>
        <dbReference type="Rhea" id="RHEA:28534"/>
        <dbReference type="ChEBI" id="CHEBI:15377"/>
        <dbReference type="ChEBI" id="CHEBI:15378"/>
        <dbReference type="ChEBI" id="CHEBI:33019"/>
        <dbReference type="ChEBI" id="CHEBI:37568"/>
        <dbReference type="ChEBI" id="CHEBI:63528"/>
        <dbReference type="EC" id="3.6.1.9"/>
    </reaction>
</comment>
<comment type="function">
    <text evidence="4">Nucleoside triphosphate pyrophosphatase that hydrolyzes dTTP and UTP. May have a dual role in cell division arrest and in preventing the incorporation of modified nucleotides into cellular nucleic acids.</text>
</comment>
<dbReference type="GO" id="GO:0036221">
    <property type="term" value="F:UTP diphosphatase activity"/>
    <property type="evidence" value="ECO:0007669"/>
    <property type="project" value="RHEA"/>
</dbReference>
<dbReference type="EMBL" id="PVNL01000062">
    <property type="protein sequence ID" value="PRQ06984.1"/>
    <property type="molecule type" value="Genomic_DNA"/>
</dbReference>
<evidence type="ECO:0000256" key="3">
    <source>
        <dbReference type="ARBA" id="ARBA00023080"/>
    </source>
</evidence>
<proteinExistence type="inferred from homology"/>
<dbReference type="PIRSF" id="PIRSF006305">
    <property type="entry name" value="Maf"/>
    <property type="match status" value="1"/>
</dbReference>
<dbReference type="GO" id="GO:0009117">
    <property type="term" value="P:nucleotide metabolic process"/>
    <property type="evidence" value="ECO:0007669"/>
    <property type="project" value="UniProtKB-KW"/>
</dbReference>
<comment type="similarity">
    <text evidence="4">Belongs to the Maf family. YhdE subfamily.</text>
</comment>
<reference evidence="5 6" key="1">
    <citation type="submission" date="2018-03" db="EMBL/GenBank/DDBJ databases">
        <title>Draft Genome Sequences of the Obligatory Marine Myxobacteria Enhygromyxa salina SWB007.</title>
        <authorList>
            <person name="Poehlein A."/>
            <person name="Moghaddam J.A."/>
            <person name="Harms H."/>
            <person name="Alanjari M."/>
            <person name="Koenig G.M."/>
            <person name="Daniel R."/>
            <person name="Schaeberle T.F."/>
        </authorList>
    </citation>
    <scope>NUCLEOTIDE SEQUENCE [LARGE SCALE GENOMIC DNA]</scope>
    <source>
        <strain evidence="5 6">SWB007</strain>
    </source>
</reference>
<feature type="site" description="Important for substrate specificity" evidence="4">
    <location>
        <position position="184"/>
    </location>
</feature>
<feature type="active site" description="Proton acceptor" evidence="4">
    <location>
        <position position="86"/>
    </location>
</feature>
<dbReference type="InterPro" id="IPR003697">
    <property type="entry name" value="Maf-like"/>
</dbReference>
<protein>
    <recommendedName>
        <fullName evidence="4">dTTP/UTP pyrophosphatase</fullName>
        <shortName evidence="4">dTTPase/UTPase</shortName>
        <ecNumber evidence="4">3.6.1.9</ecNumber>
    </recommendedName>
    <alternativeName>
        <fullName evidence="4">Nucleoside triphosphate pyrophosphatase</fullName>
    </alternativeName>
    <alternativeName>
        <fullName evidence="4">Nucleotide pyrophosphatase</fullName>
        <shortName evidence="4">Nucleotide PPase</shortName>
    </alternativeName>
</protein>
<comment type="cofactor">
    <cofactor evidence="1 4">
        <name>a divalent metal cation</name>
        <dbReference type="ChEBI" id="CHEBI:60240"/>
    </cofactor>
</comment>
<accession>A0A2S9YPH0</accession>
<comment type="caution">
    <text evidence="5">The sequence shown here is derived from an EMBL/GenBank/DDBJ whole genome shotgun (WGS) entry which is preliminary data.</text>
</comment>
<gene>
    <name evidence="5" type="primary">yhdE</name>
    <name evidence="5" type="ORF">ENSA7_33180</name>
</gene>
<evidence type="ECO:0000313" key="5">
    <source>
        <dbReference type="EMBL" id="PRQ06984.1"/>
    </source>
</evidence>
<keyword evidence="3 4" id="KW-0546">Nucleotide metabolism</keyword>
<evidence type="ECO:0000313" key="6">
    <source>
        <dbReference type="Proteomes" id="UP000238823"/>
    </source>
</evidence>
<dbReference type="EC" id="3.6.1.9" evidence="4"/>
<dbReference type="GO" id="GO:0036218">
    <property type="term" value="F:dTTP diphosphatase activity"/>
    <property type="evidence" value="ECO:0007669"/>
    <property type="project" value="RHEA"/>
</dbReference>
<evidence type="ECO:0000256" key="4">
    <source>
        <dbReference type="HAMAP-Rule" id="MF_00528"/>
    </source>
</evidence>
<dbReference type="AlphaFoldDB" id="A0A2S9YPH0"/>
<dbReference type="Pfam" id="PF02545">
    <property type="entry name" value="Maf"/>
    <property type="match status" value="1"/>
</dbReference>
<dbReference type="CDD" id="cd00555">
    <property type="entry name" value="Maf"/>
    <property type="match status" value="1"/>
</dbReference>
<keyword evidence="4" id="KW-0963">Cytoplasm</keyword>
<dbReference type="RefSeq" id="WP_106090317.1">
    <property type="nucleotide sequence ID" value="NZ_PVNL01000062.1"/>
</dbReference>
<feature type="site" description="Important for substrate specificity" evidence="4">
    <location>
        <position position="87"/>
    </location>
</feature>
<feature type="site" description="Important for substrate specificity" evidence="4">
    <location>
        <position position="23"/>
    </location>
</feature>
<dbReference type="PANTHER" id="PTHR43213">
    <property type="entry name" value="BIFUNCTIONAL DTTP/UTP PYROPHOSPHATASE/METHYLTRANSFERASE PROTEIN-RELATED"/>
    <property type="match status" value="1"/>
</dbReference>
<dbReference type="GO" id="GO:0005737">
    <property type="term" value="C:cytoplasm"/>
    <property type="evidence" value="ECO:0007669"/>
    <property type="project" value="UniProtKB-SubCell"/>
</dbReference>
<dbReference type="OrthoDB" id="9807767at2"/>
<keyword evidence="2 4" id="KW-0378">Hydrolase</keyword>
<dbReference type="SUPFAM" id="SSF52972">
    <property type="entry name" value="ITPase-like"/>
    <property type="match status" value="1"/>
</dbReference>